<dbReference type="InterPro" id="IPR004358">
    <property type="entry name" value="Sig_transdc_His_kin-like_C"/>
</dbReference>
<evidence type="ECO:0000256" key="1">
    <source>
        <dbReference type="ARBA" id="ARBA00000085"/>
    </source>
</evidence>
<comment type="caution">
    <text evidence="14">The sequence shown here is derived from an EMBL/GenBank/DDBJ whole genome shotgun (WGS) entry which is preliminary data.</text>
</comment>
<evidence type="ECO:0000259" key="13">
    <source>
        <dbReference type="PROSITE" id="PS50109"/>
    </source>
</evidence>
<keyword evidence="4" id="KW-0597">Phosphoprotein</keyword>
<keyword evidence="5" id="KW-0808">Transferase</keyword>
<accession>A0ABQ1GLQ5</accession>
<protein>
    <recommendedName>
        <fullName evidence="3">histidine kinase</fullName>
        <ecNumber evidence="3">2.7.13.3</ecNumber>
    </recommendedName>
</protein>
<dbReference type="EC" id="2.7.13.3" evidence="3"/>
<dbReference type="Pfam" id="PF02518">
    <property type="entry name" value="HATPase_c"/>
    <property type="match status" value="1"/>
</dbReference>
<evidence type="ECO:0000256" key="12">
    <source>
        <dbReference type="ARBA" id="ARBA00023136"/>
    </source>
</evidence>
<evidence type="ECO:0000256" key="11">
    <source>
        <dbReference type="ARBA" id="ARBA00023012"/>
    </source>
</evidence>
<evidence type="ECO:0000256" key="4">
    <source>
        <dbReference type="ARBA" id="ARBA00022553"/>
    </source>
</evidence>
<dbReference type="InterPro" id="IPR003594">
    <property type="entry name" value="HATPase_dom"/>
</dbReference>
<dbReference type="SUPFAM" id="SSF55874">
    <property type="entry name" value="ATPase domain of HSP90 chaperone/DNA topoisomerase II/histidine kinase"/>
    <property type="match status" value="1"/>
</dbReference>
<evidence type="ECO:0000256" key="5">
    <source>
        <dbReference type="ARBA" id="ARBA00022679"/>
    </source>
</evidence>
<keyword evidence="7" id="KW-0547">Nucleotide-binding</keyword>
<evidence type="ECO:0000256" key="2">
    <source>
        <dbReference type="ARBA" id="ARBA00004141"/>
    </source>
</evidence>
<keyword evidence="9" id="KW-0067">ATP-binding</keyword>
<dbReference type="InterPro" id="IPR005467">
    <property type="entry name" value="His_kinase_dom"/>
</dbReference>
<gene>
    <name evidence="14" type="ORF">GCM10011328_21560</name>
</gene>
<dbReference type="PRINTS" id="PR00344">
    <property type="entry name" value="BCTRLSENSOR"/>
</dbReference>
<name>A0ABQ1GLQ5_9GAMM</name>
<evidence type="ECO:0000256" key="9">
    <source>
        <dbReference type="ARBA" id="ARBA00022840"/>
    </source>
</evidence>
<dbReference type="SMART" id="SM00387">
    <property type="entry name" value="HATPase_c"/>
    <property type="match status" value="1"/>
</dbReference>
<evidence type="ECO:0000313" key="14">
    <source>
        <dbReference type="EMBL" id="GGA46137.1"/>
    </source>
</evidence>
<dbReference type="PANTHER" id="PTHR45436">
    <property type="entry name" value="SENSOR HISTIDINE KINASE YKOH"/>
    <property type="match status" value="1"/>
</dbReference>
<keyword evidence="11" id="KW-0902">Two-component regulatory system</keyword>
<evidence type="ECO:0000313" key="15">
    <source>
        <dbReference type="Proteomes" id="UP000627464"/>
    </source>
</evidence>
<comment type="catalytic activity">
    <reaction evidence="1">
        <text>ATP + protein L-histidine = ADP + protein N-phospho-L-histidine.</text>
        <dbReference type="EC" id="2.7.13.3"/>
    </reaction>
</comment>
<dbReference type="PROSITE" id="PS50109">
    <property type="entry name" value="HIS_KIN"/>
    <property type="match status" value="1"/>
</dbReference>
<dbReference type="InterPro" id="IPR036890">
    <property type="entry name" value="HATPase_C_sf"/>
</dbReference>
<dbReference type="Gene3D" id="3.30.565.10">
    <property type="entry name" value="Histidine kinase-like ATPase, C-terminal domain"/>
    <property type="match status" value="1"/>
</dbReference>
<reference evidence="15" key="1">
    <citation type="journal article" date="2019" name="Int. J. Syst. Evol. Microbiol.">
        <title>The Global Catalogue of Microorganisms (GCM) 10K type strain sequencing project: providing services to taxonomists for standard genome sequencing and annotation.</title>
        <authorList>
            <consortium name="The Broad Institute Genomics Platform"/>
            <consortium name="The Broad Institute Genome Sequencing Center for Infectious Disease"/>
            <person name="Wu L."/>
            <person name="Ma J."/>
        </authorList>
    </citation>
    <scope>NUCLEOTIDE SEQUENCE [LARGE SCALE GENOMIC DNA]</scope>
    <source>
        <strain evidence="15">CGMCC 1.12806</strain>
    </source>
</reference>
<dbReference type="InterPro" id="IPR050428">
    <property type="entry name" value="TCS_sensor_his_kinase"/>
</dbReference>
<evidence type="ECO:0000256" key="10">
    <source>
        <dbReference type="ARBA" id="ARBA00022989"/>
    </source>
</evidence>
<keyword evidence="8" id="KW-0418">Kinase</keyword>
<keyword evidence="6" id="KW-0812">Transmembrane</keyword>
<keyword evidence="10" id="KW-1133">Transmembrane helix</keyword>
<evidence type="ECO:0000256" key="3">
    <source>
        <dbReference type="ARBA" id="ARBA00012438"/>
    </source>
</evidence>
<keyword evidence="15" id="KW-1185">Reference proteome</keyword>
<dbReference type="PANTHER" id="PTHR45436:SF14">
    <property type="entry name" value="SENSOR PROTEIN QSEC"/>
    <property type="match status" value="1"/>
</dbReference>
<feature type="domain" description="Histidine kinase" evidence="13">
    <location>
        <begin position="1"/>
        <end position="103"/>
    </location>
</feature>
<organism evidence="14 15">
    <name type="scientific">Hafnia psychrotolerans</name>
    <dbReference type="NCBI Taxonomy" id="1477018"/>
    <lineage>
        <taxon>Bacteria</taxon>
        <taxon>Pseudomonadati</taxon>
        <taxon>Pseudomonadota</taxon>
        <taxon>Gammaproteobacteria</taxon>
        <taxon>Enterobacterales</taxon>
        <taxon>Hafniaceae</taxon>
        <taxon>Hafnia</taxon>
    </lineage>
</organism>
<proteinExistence type="predicted"/>
<evidence type="ECO:0000256" key="6">
    <source>
        <dbReference type="ARBA" id="ARBA00022692"/>
    </source>
</evidence>
<dbReference type="Proteomes" id="UP000627464">
    <property type="component" value="Unassembled WGS sequence"/>
</dbReference>
<comment type="subcellular location">
    <subcellularLocation>
        <location evidence="2">Membrane</location>
        <topology evidence="2">Multi-pass membrane protein</topology>
    </subcellularLocation>
</comment>
<sequence>MLLSLMLRNLVDNAVRYSPAGSPVVVHLSPQGINVEDRGPGISDKHLARLGERFYRPPGQEQTGSGLGVSIVKRIAQLHGLRVVYRNRAEGGTRVEVRASCSG</sequence>
<evidence type="ECO:0000256" key="7">
    <source>
        <dbReference type="ARBA" id="ARBA00022741"/>
    </source>
</evidence>
<keyword evidence="12" id="KW-0472">Membrane</keyword>
<dbReference type="EMBL" id="BMFZ01000005">
    <property type="protein sequence ID" value="GGA46137.1"/>
    <property type="molecule type" value="Genomic_DNA"/>
</dbReference>
<evidence type="ECO:0000256" key="8">
    <source>
        <dbReference type="ARBA" id="ARBA00022777"/>
    </source>
</evidence>